<evidence type="ECO:0000259" key="12">
    <source>
        <dbReference type="Pfam" id="PF09084"/>
    </source>
</evidence>
<evidence type="ECO:0000256" key="4">
    <source>
        <dbReference type="ARBA" id="ARBA00011738"/>
    </source>
</evidence>
<dbReference type="RefSeq" id="WP_009180759.1">
    <property type="nucleotide sequence ID" value="NZ_CM001368.1"/>
</dbReference>
<comment type="catalytic activity">
    <reaction evidence="11">
        <text>N(6)-(pyridoxal phosphate)-L-lysyl-[4-amino-5-hydroxymethyl-2-methylpyrimidine phosphate synthase] + L-histidyl-[4-amino-5-hydroxymethyl-2-methylpyrimidine phosphate synthase] + 2 Fe(3+) + 4 H2O = L-lysyl-[4-amino-5-hydroxymethyl-2-methylpyrimidine phosphate synthase] + (2S)-2-amino-5-hydroxy-4-oxopentanoyl-[4-amino-5-hydroxymethyl-2-methylpyrimidine phosphate synthase] + 4-amino-2-methyl-5-(phosphooxymethyl)pyrimidine + 3-oxopropanoate + 2 Fe(2+) + 2 H(+)</text>
        <dbReference type="Rhea" id="RHEA:65756"/>
        <dbReference type="Rhea" id="RHEA-COMP:16892"/>
        <dbReference type="Rhea" id="RHEA-COMP:16893"/>
        <dbReference type="Rhea" id="RHEA-COMP:16894"/>
        <dbReference type="Rhea" id="RHEA-COMP:16895"/>
        <dbReference type="ChEBI" id="CHEBI:15377"/>
        <dbReference type="ChEBI" id="CHEBI:15378"/>
        <dbReference type="ChEBI" id="CHEBI:29033"/>
        <dbReference type="ChEBI" id="CHEBI:29034"/>
        <dbReference type="ChEBI" id="CHEBI:29969"/>
        <dbReference type="ChEBI" id="CHEBI:29979"/>
        <dbReference type="ChEBI" id="CHEBI:33190"/>
        <dbReference type="ChEBI" id="CHEBI:58354"/>
        <dbReference type="ChEBI" id="CHEBI:143915"/>
        <dbReference type="ChEBI" id="CHEBI:157692"/>
    </reaction>
    <physiologicalReaction direction="left-to-right" evidence="11">
        <dbReference type="Rhea" id="RHEA:65757"/>
    </physiologicalReaction>
</comment>
<evidence type="ECO:0000256" key="7">
    <source>
        <dbReference type="ARBA" id="ARBA00022898"/>
    </source>
</evidence>
<keyword evidence="9" id="KW-0408">Iron</keyword>
<dbReference type="Proteomes" id="UP000004662">
    <property type="component" value="Chromosome"/>
</dbReference>
<dbReference type="OrthoDB" id="174578at2"/>
<dbReference type="eggNOG" id="COG0715">
    <property type="taxonomic scope" value="Bacteria"/>
</dbReference>
<evidence type="ECO:0000256" key="1">
    <source>
        <dbReference type="ARBA" id="ARBA00003469"/>
    </source>
</evidence>
<evidence type="ECO:0000313" key="14">
    <source>
        <dbReference type="Proteomes" id="UP000004662"/>
    </source>
</evidence>
<dbReference type="AlphaFoldDB" id="G7Q7P6"/>
<evidence type="ECO:0000256" key="11">
    <source>
        <dbReference type="ARBA" id="ARBA00048179"/>
    </source>
</evidence>
<dbReference type="SUPFAM" id="SSF53850">
    <property type="entry name" value="Periplasmic binding protein-like II"/>
    <property type="match status" value="1"/>
</dbReference>
<keyword evidence="6" id="KW-0479">Metal-binding</keyword>
<dbReference type="InterPro" id="IPR027939">
    <property type="entry name" value="NMT1/THI5"/>
</dbReference>
<evidence type="ECO:0000256" key="3">
    <source>
        <dbReference type="ARBA" id="ARBA00009406"/>
    </source>
</evidence>
<evidence type="ECO:0000256" key="6">
    <source>
        <dbReference type="ARBA" id="ARBA00022723"/>
    </source>
</evidence>
<dbReference type="GO" id="GO:0009228">
    <property type="term" value="P:thiamine biosynthetic process"/>
    <property type="evidence" value="ECO:0007669"/>
    <property type="project" value="UniProtKB-KW"/>
</dbReference>
<gene>
    <name evidence="13" type="ORF">DFW101_1346</name>
</gene>
<evidence type="ECO:0000256" key="9">
    <source>
        <dbReference type="ARBA" id="ARBA00023004"/>
    </source>
</evidence>
<comment type="function">
    <text evidence="1">Responsible for the formation of the pyrimidine heterocycle in the thiamine biosynthesis pathway. Catalyzes the formation of hydroxymethylpyrimidine phosphate (HMP-P) from histidine and pyridoxal phosphate (PLP). The protein uses PLP and the active site histidine to form HMP-P, generating an inactive enzyme. The enzyme can only undergo a single turnover, which suggests it is a suicide enzyme.</text>
</comment>
<dbReference type="STRING" id="694327.DFW101_1346"/>
<dbReference type="EMBL" id="CM001368">
    <property type="protein sequence ID" value="EHJ47355.1"/>
    <property type="molecule type" value="Genomic_DNA"/>
</dbReference>
<sequence length="332" mass="35642">MSHVVARVLHSSALAVTGLACGLAVALLCGLALAAPLKEAALIPQWEPQAQFAGYYVALAKGFYAAEGVDMRILRGGPGSPPSVLLREGRAQFGTFFLPTAIRDRAAGLPLVHLAQFVSHSNQLLIARKADGIASPADLDGRRVSLWGPEFRIAPEAFFKKYGARVTEVPQGYTVDLFLRGGVAACSAMRYNEYHAIVNSGLDPQELAVFAMADHGLDLPEDGLYTLEATWKADPDLCRAVVRATIRGWQYAFDHPDEALSIVMSHVSAAHLPTNRMHQKWMLEHLRQAMAAGGGELGAFARDRYEAAAGLLIAAGLIGAAPAYEAFHAESR</sequence>
<evidence type="ECO:0000256" key="5">
    <source>
        <dbReference type="ARBA" id="ARBA00022679"/>
    </source>
</evidence>
<dbReference type="HOGENOM" id="CLU_028871_1_3_7"/>
<name>G7Q7P6_9BACT</name>
<comment type="pathway">
    <text evidence="2">Cofactor biosynthesis; thiamine diphosphate biosynthesis.</text>
</comment>
<accession>G7Q7P6</accession>
<keyword evidence="14" id="KW-1185">Reference proteome</keyword>
<proteinExistence type="inferred from homology"/>
<comment type="similarity">
    <text evidence="3">Belongs to the NMT1/THI5 family.</text>
</comment>
<dbReference type="PROSITE" id="PS51257">
    <property type="entry name" value="PROKAR_LIPOPROTEIN"/>
    <property type="match status" value="1"/>
</dbReference>
<organism evidence="13 14">
    <name type="scientific">Solidesulfovibrio carbinoliphilus subsp. oakridgensis</name>
    <dbReference type="NCBI Taxonomy" id="694327"/>
    <lineage>
        <taxon>Bacteria</taxon>
        <taxon>Pseudomonadati</taxon>
        <taxon>Thermodesulfobacteriota</taxon>
        <taxon>Desulfovibrionia</taxon>
        <taxon>Desulfovibrionales</taxon>
        <taxon>Desulfovibrionaceae</taxon>
        <taxon>Solidesulfovibrio</taxon>
    </lineage>
</organism>
<evidence type="ECO:0000313" key="13">
    <source>
        <dbReference type="EMBL" id="EHJ47355.1"/>
    </source>
</evidence>
<evidence type="ECO:0000256" key="10">
    <source>
        <dbReference type="ARBA" id="ARBA00033171"/>
    </source>
</evidence>
<comment type="subunit">
    <text evidence="4">Homodimer.</text>
</comment>
<dbReference type="Gene3D" id="3.40.190.10">
    <property type="entry name" value="Periplasmic binding protein-like II"/>
    <property type="match status" value="2"/>
</dbReference>
<dbReference type="GO" id="GO:0046872">
    <property type="term" value="F:metal ion binding"/>
    <property type="evidence" value="ECO:0007669"/>
    <property type="project" value="UniProtKB-KW"/>
</dbReference>
<dbReference type="PANTHER" id="PTHR31528">
    <property type="entry name" value="4-AMINO-5-HYDROXYMETHYL-2-METHYLPYRIMIDINE PHOSPHATE SYNTHASE THI11-RELATED"/>
    <property type="match status" value="1"/>
</dbReference>
<dbReference type="GO" id="GO:0016740">
    <property type="term" value="F:transferase activity"/>
    <property type="evidence" value="ECO:0007669"/>
    <property type="project" value="UniProtKB-KW"/>
</dbReference>
<dbReference type="Pfam" id="PF09084">
    <property type="entry name" value="NMT1"/>
    <property type="match status" value="1"/>
</dbReference>
<dbReference type="InterPro" id="IPR015168">
    <property type="entry name" value="SsuA/THI5"/>
</dbReference>
<feature type="domain" description="SsuA/THI5-like" evidence="12">
    <location>
        <begin position="50"/>
        <end position="259"/>
    </location>
</feature>
<evidence type="ECO:0000256" key="8">
    <source>
        <dbReference type="ARBA" id="ARBA00022977"/>
    </source>
</evidence>
<keyword evidence="8" id="KW-0784">Thiamine biosynthesis</keyword>
<dbReference type="PANTHER" id="PTHR31528:SF1">
    <property type="entry name" value="4-AMINO-5-HYDROXYMETHYL-2-METHYLPYRIMIDINE PHOSPHATE SYNTHASE THI11-RELATED"/>
    <property type="match status" value="1"/>
</dbReference>
<protein>
    <recommendedName>
        <fullName evidence="10">Thiamine pyrimidine synthase</fullName>
    </recommendedName>
</protein>
<evidence type="ECO:0000256" key="2">
    <source>
        <dbReference type="ARBA" id="ARBA00004948"/>
    </source>
</evidence>
<keyword evidence="5" id="KW-0808">Transferase</keyword>
<reference evidence="14" key="1">
    <citation type="journal article" date="2015" name="Genome Announc.">
        <title>High-Quality Draft Genome Sequence of Desulfovibrio carbinoliphilus FW-101-2B, an Organic Acid-Oxidizing Sulfate-Reducing Bacterium Isolated from Uranium(VI)-Contaminated Groundwater.</title>
        <authorList>
            <person name="Ramsay B.D."/>
            <person name="Hwang C."/>
            <person name="Woo H.L."/>
            <person name="Carroll S.L."/>
            <person name="Lucas S."/>
            <person name="Han J."/>
            <person name="Lapidus A.L."/>
            <person name="Cheng J.F."/>
            <person name="Goodwin L.A."/>
            <person name="Pitluck S."/>
            <person name="Peters L."/>
            <person name="Chertkov O."/>
            <person name="Held B."/>
            <person name="Detter J.C."/>
            <person name="Han C.S."/>
            <person name="Tapia R."/>
            <person name="Land M.L."/>
            <person name="Hauser L.J."/>
            <person name="Kyrpides N.C."/>
            <person name="Ivanova N.N."/>
            <person name="Mikhailova N."/>
            <person name="Pagani I."/>
            <person name="Woyke T."/>
            <person name="Arkin A.P."/>
            <person name="Dehal P."/>
            <person name="Chivian D."/>
            <person name="Criddle C.S."/>
            <person name="Wu W."/>
            <person name="Chakraborty R."/>
            <person name="Hazen T.C."/>
            <person name="Fields M.W."/>
        </authorList>
    </citation>
    <scope>NUCLEOTIDE SEQUENCE [LARGE SCALE GENOMIC DNA]</scope>
    <source>
        <strain evidence="14">FW-101-2B</strain>
    </source>
</reference>
<keyword evidence="7" id="KW-0663">Pyridoxal phosphate</keyword>